<keyword evidence="4" id="KW-1003">Cell membrane</keyword>
<name>A0A254TE91_9BURK</name>
<keyword evidence="3" id="KW-0813">Transport</keyword>
<dbReference type="OrthoDB" id="9811754at2"/>
<dbReference type="RefSeq" id="WP_088707826.1">
    <property type="nucleotide sequence ID" value="NZ_LSTO01000001.1"/>
</dbReference>
<dbReference type="FunFam" id="2.40.30.170:FF:000003">
    <property type="entry name" value="Multidrug resistance protein A"/>
    <property type="match status" value="1"/>
</dbReference>
<organism evidence="13 14">
    <name type="scientific">Noviherbaspirillum denitrificans</name>
    <dbReference type="NCBI Taxonomy" id="1968433"/>
    <lineage>
        <taxon>Bacteria</taxon>
        <taxon>Pseudomonadati</taxon>
        <taxon>Pseudomonadota</taxon>
        <taxon>Betaproteobacteria</taxon>
        <taxon>Burkholderiales</taxon>
        <taxon>Oxalobacteraceae</taxon>
        <taxon>Noviherbaspirillum</taxon>
    </lineage>
</organism>
<keyword evidence="5" id="KW-0997">Cell inner membrane</keyword>
<dbReference type="Pfam" id="PF25885">
    <property type="entry name" value="HH_EMRA"/>
    <property type="match status" value="1"/>
</dbReference>
<dbReference type="SUPFAM" id="SSF111369">
    <property type="entry name" value="HlyD-like secretion proteins"/>
    <property type="match status" value="2"/>
</dbReference>
<gene>
    <name evidence="13" type="ORF">AYR66_17350</name>
</gene>
<reference evidence="13 14" key="1">
    <citation type="submission" date="2016-02" db="EMBL/GenBank/DDBJ databases">
        <authorList>
            <person name="Wen L."/>
            <person name="He K."/>
            <person name="Yang H."/>
        </authorList>
    </citation>
    <scope>NUCLEOTIDE SEQUENCE [LARGE SCALE GENOMIC DNA]</scope>
    <source>
        <strain evidence="13 14">TSA40</strain>
    </source>
</reference>
<evidence type="ECO:0000256" key="6">
    <source>
        <dbReference type="ARBA" id="ARBA00022692"/>
    </source>
</evidence>
<dbReference type="GO" id="GO:0046677">
    <property type="term" value="P:response to antibiotic"/>
    <property type="evidence" value="ECO:0007669"/>
    <property type="project" value="UniProtKB-ARBA"/>
</dbReference>
<dbReference type="InterPro" id="IPR050739">
    <property type="entry name" value="MFP"/>
</dbReference>
<evidence type="ECO:0000256" key="2">
    <source>
        <dbReference type="ARBA" id="ARBA00009477"/>
    </source>
</evidence>
<dbReference type="Gene3D" id="2.40.50.100">
    <property type="match status" value="1"/>
</dbReference>
<accession>A0A254TE91</accession>
<comment type="subcellular location">
    <subcellularLocation>
        <location evidence="1">Cell inner membrane</location>
        <topology evidence="1">Single-pass membrane protein</topology>
    </subcellularLocation>
</comment>
<proteinExistence type="inferred from homology"/>
<feature type="domain" description="Multidrug export protein EmrA/FarA alpha-helical hairpin" evidence="11">
    <location>
        <begin position="103"/>
        <end position="222"/>
    </location>
</feature>
<evidence type="ECO:0000256" key="8">
    <source>
        <dbReference type="ARBA" id="ARBA00023136"/>
    </source>
</evidence>
<comment type="similarity">
    <text evidence="2">Belongs to the membrane fusion protein (MFP) (TC 8.A.1) family.</text>
</comment>
<evidence type="ECO:0000256" key="10">
    <source>
        <dbReference type="SAM" id="Phobius"/>
    </source>
</evidence>
<evidence type="ECO:0000256" key="1">
    <source>
        <dbReference type="ARBA" id="ARBA00004377"/>
    </source>
</evidence>
<evidence type="ECO:0000313" key="14">
    <source>
        <dbReference type="Proteomes" id="UP000197535"/>
    </source>
</evidence>
<evidence type="ECO:0000256" key="7">
    <source>
        <dbReference type="ARBA" id="ARBA00022989"/>
    </source>
</evidence>
<dbReference type="Gene3D" id="1.10.287.470">
    <property type="entry name" value="Helix hairpin bin"/>
    <property type="match status" value="2"/>
</dbReference>
<dbReference type="InterPro" id="IPR058633">
    <property type="entry name" value="EmrA/FarA_HH"/>
</dbReference>
<keyword evidence="7 10" id="KW-1133">Transmembrane helix</keyword>
<dbReference type="PANTHER" id="PTHR30386">
    <property type="entry name" value="MEMBRANE FUSION SUBUNIT OF EMRAB-TOLC MULTIDRUG EFFLUX PUMP"/>
    <property type="match status" value="1"/>
</dbReference>
<dbReference type="Proteomes" id="UP000197535">
    <property type="component" value="Unassembled WGS sequence"/>
</dbReference>
<dbReference type="Gene3D" id="2.40.30.170">
    <property type="match status" value="1"/>
</dbReference>
<feature type="transmembrane region" description="Helical" evidence="10">
    <location>
        <begin position="30"/>
        <end position="51"/>
    </location>
</feature>
<dbReference type="AlphaFoldDB" id="A0A254TE91"/>
<evidence type="ECO:0000259" key="12">
    <source>
        <dbReference type="Pfam" id="PF25963"/>
    </source>
</evidence>
<dbReference type="GO" id="GO:0005886">
    <property type="term" value="C:plasma membrane"/>
    <property type="evidence" value="ECO:0007669"/>
    <property type="project" value="UniProtKB-SubCell"/>
</dbReference>
<evidence type="ECO:0000256" key="9">
    <source>
        <dbReference type="SAM" id="MobiDB-lite"/>
    </source>
</evidence>
<evidence type="ECO:0000256" key="3">
    <source>
        <dbReference type="ARBA" id="ARBA00022448"/>
    </source>
</evidence>
<keyword evidence="8 10" id="KW-0472">Membrane</keyword>
<comment type="caution">
    <text evidence="13">The sequence shown here is derived from an EMBL/GenBank/DDBJ whole genome shotgun (WGS) entry which is preliminary data.</text>
</comment>
<dbReference type="PANTHER" id="PTHR30386:SF19">
    <property type="entry name" value="MULTIDRUG EXPORT PROTEIN EMRA-RELATED"/>
    <property type="match status" value="1"/>
</dbReference>
<evidence type="ECO:0000259" key="11">
    <source>
        <dbReference type="Pfam" id="PF25885"/>
    </source>
</evidence>
<keyword evidence="14" id="KW-1185">Reference proteome</keyword>
<dbReference type="Pfam" id="PF25963">
    <property type="entry name" value="Beta-barrel_AAEA"/>
    <property type="match status" value="1"/>
</dbReference>
<protein>
    <submittedName>
        <fullName evidence="13">Hemolysin D</fullName>
    </submittedName>
</protein>
<evidence type="ECO:0000313" key="13">
    <source>
        <dbReference type="EMBL" id="OWW20971.1"/>
    </source>
</evidence>
<feature type="region of interest" description="Disordered" evidence="9">
    <location>
        <begin position="1"/>
        <end position="20"/>
    </location>
</feature>
<feature type="domain" description="p-hydroxybenzoic acid efflux pump subunit AaeA-like beta-barrel" evidence="12">
    <location>
        <begin position="259"/>
        <end position="351"/>
    </location>
</feature>
<dbReference type="GO" id="GO:1990961">
    <property type="term" value="P:xenobiotic detoxification by transmembrane export across the plasma membrane"/>
    <property type="evidence" value="ECO:0007669"/>
    <property type="project" value="UniProtKB-ARBA"/>
</dbReference>
<evidence type="ECO:0000256" key="5">
    <source>
        <dbReference type="ARBA" id="ARBA00022519"/>
    </source>
</evidence>
<dbReference type="EMBL" id="LSTO01000001">
    <property type="protein sequence ID" value="OWW20971.1"/>
    <property type="molecule type" value="Genomic_DNA"/>
</dbReference>
<sequence>MDASTSAETAAPQKVQAAQASSGTPKRKKVLLAIGAIFGAAGLAYLAYWAVVARYIEETDNAYVQGNVVQVTPQVAGTVRKILADDTTVVKAGQPLVILDTADADVALAQAEAQLAQTVREVRTLYATQAQAGANLAMREAELARARDDLARRKALAGSGAVSGEEIHHAEAAVSAAQAAVNAAREQLASGRAMTDGTTVASHPNVQRAAARVQETMLAQARATLYAPTSGEVAKRNVQVGQRIAPGAPLMAIVPLDALWVDANFKESQLRDMRVGQPVKLTADVYGSKVHYDGRIAGFAAGTGAAFALLPAQNATGNWIKVVQRVPVRIVLDPKQLAEHPLRVGLSMHVEVDLHEQQGAHLDQAPVPGTLTAYESADTTVIAKSKARTEAIIAANLK</sequence>
<dbReference type="InterPro" id="IPR058634">
    <property type="entry name" value="AaeA-lik-b-barrel"/>
</dbReference>
<dbReference type="GO" id="GO:0015721">
    <property type="term" value="P:bile acid and bile salt transport"/>
    <property type="evidence" value="ECO:0007669"/>
    <property type="project" value="UniProtKB-ARBA"/>
</dbReference>
<evidence type="ECO:0000256" key="4">
    <source>
        <dbReference type="ARBA" id="ARBA00022475"/>
    </source>
</evidence>
<keyword evidence="6 10" id="KW-0812">Transmembrane</keyword>